<dbReference type="PANTHER" id="PTHR34807:SF3">
    <property type="entry name" value="OS08G0270800 PROTEIN"/>
    <property type="match status" value="1"/>
</dbReference>
<keyword evidence="1" id="KW-0175">Coiled coil</keyword>
<feature type="region of interest" description="Disordered" evidence="2">
    <location>
        <begin position="183"/>
        <end position="202"/>
    </location>
</feature>
<accession>A0AAV3PV44</accession>
<evidence type="ECO:0000256" key="1">
    <source>
        <dbReference type="SAM" id="Coils"/>
    </source>
</evidence>
<proteinExistence type="predicted"/>
<keyword evidence="4" id="KW-1185">Reference proteome</keyword>
<dbReference type="Proteomes" id="UP001454036">
    <property type="component" value="Unassembled WGS sequence"/>
</dbReference>
<comment type="caution">
    <text evidence="3">The sequence shown here is derived from an EMBL/GenBank/DDBJ whole genome shotgun (WGS) entry which is preliminary data.</text>
</comment>
<feature type="coiled-coil region" evidence="1">
    <location>
        <begin position="20"/>
        <end position="61"/>
    </location>
</feature>
<evidence type="ECO:0000313" key="4">
    <source>
        <dbReference type="Proteomes" id="UP001454036"/>
    </source>
</evidence>
<reference evidence="3 4" key="1">
    <citation type="submission" date="2024-01" db="EMBL/GenBank/DDBJ databases">
        <title>The complete chloroplast genome sequence of Lithospermum erythrorhizon: insights into the phylogenetic relationship among Boraginaceae species and the maternal lineages of purple gromwells.</title>
        <authorList>
            <person name="Okada T."/>
            <person name="Watanabe K."/>
        </authorList>
    </citation>
    <scope>NUCLEOTIDE SEQUENCE [LARGE SCALE GENOMIC DNA]</scope>
</reference>
<dbReference type="AlphaFoldDB" id="A0AAV3PV44"/>
<organism evidence="3 4">
    <name type="scientific">Lithospermum erythrorhizon</name>
    <name type="common">Purple gromwell</name>
    <name type="synonym">Lithospermum officinale var. erythrorhizon</name>
    <dbReference type="NCBI Taxonomy" id="34254"/>
    <lineage>
        <taxon>Eukaryota</taxon>
        <taxon>Viridiplantae</taxon>
        <taxon>Streptophyta</taxon>
        <taxon>Embryophyta</taxon>
        <taxon>Tracheophyta</taxon>
        <taxon>Spermatophyta</taxon>
        <taxon>Magnoliopsida</taxon>
        <taxon>eudicotyledons</taxon>
        <taxon>Gunneridae</taxon>
        <taxon>Pentapetalae</taxon>
        <taxon>asterids</taxon>
        <taxon>lamiids</taxon>
        <taxon>Boraginales</taxon>
        <taxon>Boraginaceae</taxon>
        <taxon>Boraginoideae</taxon>
        <taxon>Lithospermeae</taxon>
        <taxon>Lithospermum</taxon>
    </lineage>
</organism>
<dbReference type="PANTHER" id="PTHR34807">
    <property type="entry name" value="OS08G0270800 PROTEIN"/>
    <property type="match status" value="1"/>
</dbReference>
<evidence type="ECO:0000256" key="2">
    <source>
        <dbReference type="SAM" id="MobiDB-lite"/>
    </source>
</evidence>
<evidence type="ECO:0000313" key="3">
    <source>
        <dbReference type="EMBL" id="GAA0155674.1"/>
    </source>
</evidence>
<feature type="region of interest" description="Disordered" evidence="2">
    <location>
        <begin position="300"/>
        <end position="326"/>
    </location>
</feature>
<name>A0AAV3PV44_LITER</name>
<dbReference type="EMBL" id="BAABME010018988">
    <property type="protein sequence ID" value="GAA0155674.1"/>
    <property type="molecule type" value="Genomic_DNA"/>
</dbReference>
<protein>
    <submittedName>
        <fullName evidence="3">Uncharacterized protein</fullName>
    </submittedName>
</protein>
<sequence length="326" mass="36626">MGKKMKGVVGYGDANISLKHQNLLQDYRELERETDSMKTKLEVAKQKKRSLLAEVSFLRRRYKYLSTVKSANHLKEQELVARVSGSQKKLSSQNRISKKRGAHLHQLPPLPYSNPRRSLCSGKEAVATLDLNHRQIVHIGIEDGQHNNSRLSEFKNKRRVNNASKKSILSQVAPLIDLNLGKEAQQHNKSQSNKRKLNSSKKAAFSNEVQVIDLNRTDRMHIKNDVAVLNTAPLLDLNQDSSLSGREASFSSGTPIFDLNEISTAEEDIQSNSAPLEELKKSLMRAGNDDHFNQDLKLSMCRDSGEGPSQVGKQKISWQDPVALRV</sequence>
<gene>
    <name evidence="3" type="ORF">LIER_38128</name>
</gene>